<dbReference type="EMBL" id="BKCL01000001">
    <property type="protein sequence ID" value="GEQ96991.1"/>
    <property type="molecule type" value="Genomic_DNA"/>
</dbReference>
<protein>
    <submittedName>
        <fullName evidence="4">Acetyltransferase</fullName>
    </submittedName>
</protein>
<evidence type="ECO:0000256" key="1">
    <source>
        <dbReference type="ARBA" id="ARBA00022679"/>
    </source>
</evidence>
<gene>
    <name evidence="4" type="ORF">JCM17844_06280</name>
</gene>
<dbReference type="SUPFAM" id="SSF55729">
    <property type="entry name" value="Acyl-CoA N-acyltransferases (Nat)"/>
    <property type="match status" value="1"/>
</dbReference>
<dbReference type="PANTHER" id="PTHR43877:SF1">
    <property type="entry name" value="ACETYLTRANSFERASE"/>
    <property type="match status" value="1"/>
</dbReference>
<keyword evidence="2" id="KW-0012">Acyltransferase</keyword>
<dbReference type="Gene3D" id="3.40.630.30">
    <property type="match status" value="1"/>
</dbReference>
<dbReference type="RefSeq" id="WP_149999544.1">
    <property type="nucleotide sequence ID" value="NZ_BKCL01000001.1"/>
</dbReference>
<name>A0A5A7MLX9_9PROT</name>
<dbReference type="GO" id="GO:0016747">
    <property type="term" value="F:acyltransferase activity, transferring groups other than amino-acyl groups"/>
    <property type="evidence" value="ECO:0007669"/>
    <property type="project" value="InterPro"/>
</dbReference>
<dbReference type="Proteomes" id="UP000322084">
    <property type="component" value="Unassembled WGS sequence"/>
</dbReference>
<sequence>MLAIRLATMVDLEPLTDLMDRAINELQKGFLDAQQIAASRAIMGIDTQLIRDETYFVVLWNGALAGCGGWSFRKTLYGGDHSTDLRDRGRLDPSCDAAKIRAMYTHPDFTRRGVGRAILKVSEDAARAAGFKRAEMMATLAGVPLYERCGYQVIEKVQCTPAGGVDGISVPLLRMGKAL</sequence>
<dbReference type="InterPro" id="IPR050832">
    <property type="entry name" value="Bact_Acetyltransf"/>
</dbReference>
<evidence type="ECO:0000256" key="2">
    <source>
        <dbReference type="ARBA" id="ARBA00023315"/>
    </source>
</evidence>
<feature type="domain" description="N-acetyltransferase" evidence="3">
    <location>
        <begin position="2"/>
        <end position="179"/>
    </location>
</feature>
<dbReference type="InterPro" id="IPR016181">
    <property type="entry name" value="Acyl_CoA_acyltransferase"/>
</dbReference>
<accession>A0A5A7MLX9</accession>
<dbReference type="PROSITE" id="PS51186">
    <property type="entry name" value="GNAT"/>
    <property type="match status" value="1"/>
</dbReference>
<proteinExistence type="predicted"/>
<evidence type="ECO:0000313" key="5">
    <source>
        <dbReference type="Proteomes" id="UP000322084"/>
    </source>
</evidence>
<dbReference type="Pfam" id="PF00583">
    <property type="entry name" value="Acetyltransf_1"/>
    <property type="match status" value="1"/>
</dbReference>
<evidence type="ECO:0000259" key="3">
    <source>
        <dbReference type="PROSITE" id="PS51186"/>
    </source>
</evidence>
<organism evidence="4 5">
    <name type="scientific">Iodidimonas gelatinilytica</name>
    <dbReference type="NCBI Taxonomy" id="1236966"/>
    <lineage>
        <taxon>Bacteria</taxon>
        <taxon>Pseudomonadati</taxon>
        <taxon>Pseudomonadota</taxon>
        <taxon>Alphaproteobacteria</taxon>
        <taxon>Iodidimonadales</taxon>
        <taxon>Iodidimonadaceae</taxon>
        <taxon>Iodidimonas</taxon>
    </lineage>
</organism>
<dbReference type="InterPro" id="IPR000182">
    <property type="entry name" value="GNAT_dom"/>
</dbReference>
<dbReference type="CDD" id="cd04301">
    <property type="entry name" value="NAT_SF"/>
    <property type="match status" value="1"/>
</dbReference>
<dbReference type="PANTHER" id="PTHR43877">
    <property type="entry name" value="AMINOALKYLPHOSPHONATE N-ACETYLTRANSFERASE-RELATED-RELATED"/>
    <property type="match status" value="1"/>
</dbReference>
<keyword evidence="1 4" id="KW-0808">Transferase</keyword>
<evidence type="ECO:0000313" key="4">
    <source>
        <dbReference type="EMBL" id="GEQ96991.1"/>
    </source>
</evidence>
<comment type="caution">
    <text evidence="4">The sequence shown here is derived from an EMBL/GenBank/DDBJ whole genome shotgun (WGS) entry which is preliminary data.</text>
</comment>
<dbReference type="AlphaFoldDB" id="A0A5A7MLX9"/>
<reference evidence="4 5" key="1">
    <citation type="submission" date="2019-09" db="EMBL/GenBank/DDBJ databases">
        <title>NBRP : Genome information of microbial organism related human and environment.</title>
        <authorList>
            <person name="Hattori M."/>
            <person name="Oshima K."/>
            <person name="Inaba H."/>
            <person name="Suda W."/>
            <person name="Sakamoto M."/>
            <person name="Iino T."/>
            <person name="Kitahara M."/>
            <person name="Oshida Y."/>
            <person name="Iida T."/>
            <person name="Kudo T."/>
            <person name="Itoh T."/>
            <person name="Ohkuma M."/>
        </authorList>
    </citation>
    <scope>NUCLEOTIDE SEQUENCE [LARGE SCALE GENOMIC DNA]</scope>
    <source>
        <strain evidence="4 5">Hi-2</strain>
    </source>
</reference>